<evidence type="ECO:0000256" key="4">
    <source>
        <dbReference type="PROSITE-ProRule" id="PRU00176"/>
    </source>
</evidence>
<evidence type="ECO:0000259" key="7">
    <source>
        <dbReference type="PROSITE" id="PS50102"/>
    </source>
</evidence>
<dbReference type="GO" id="GO:0006397">
    <property type="term" value="P:mRNA processing"/>
    <property type="evidence" value="ECO:0007669"/>
    <property type="project" value="InterPro"/>
</dbReference>
<sequence>MSLDSQDTIDTDAVQEHLGGKSLQPITNTVVTVQSKTPRVSESNGVDSGSSIDLPCREESQHFSKAQKEEIHVHMEKSMLHVHDAESRDRCRPKPHLKFSNHIRIDDDQYYEENTTRETSGMAPKREEALLERIDEHPISESPIKEDKIGATCLGETDPADSSSQSNRELVKNMSEAIDDDGLCLQTDGSQKKMVMDIFNLLENHPNPSAFEESLRAGNSETGSVSRDQPCEDHLSRLYNLTHDQLREEVLSLQMLIDDKESKMRIMRKALLQQKELILRNTKAAQREMNLRCKALKEEYDCTLNRHVRFIQQLVEEKKKLAEKCESVVIEMRQLSARVEHERKINQERHNSEIKRLKQSLGRESRHAQERMMADKAEHMREVTVKALEPELRRLVAQHQMELQSLRALHQEEIIRLEQAHASKLAQQLNALRDKANAEREDACTKEREIMRVKYDKQLQELESFYSSKYNQLQDEAERDKKRWSDEITTFKRREEELVKRYEEHRRQDMTAFQHLLNAKIETIKLQHAEKINLLLNEWEINKSKALEDLRLSYDKRINDLEKHYQDLQRQIKEEEAQMYGQKLASELQRQHGVGEVKQNGDAAHHVNGGEKDKRTDKERERERDRDKEKERDKDRGRDRDRDKDRDRDRERDKDKDRRSDRKDRHRSRSKSRDRDRRDRDRRRSKSRDKLRSRSKDRKRSRSPHRRRSRSPRRDRDRREGRRRTPSPTRKPLTELTVEERDARTVFCMQLSQRIKPFDLEEFFSAVGKVRDVRLITCNKTRRFKGLCYVEFAEPESVPLAIALTGQKLLGIPIVVQPTQAEKNRVAGTTLPALGKGINGPMRLYVGSLHFNITEDMLKSIFEPFGKIEHMQLMMDPETGRSKGYGFITFRNGEDAKKAMEQLNGFELAGRPMKINHVTEHFTGSHNSLDSDDMDRAGIDLGATGRLQLMAKLAQGTGLEIPAAAQSALNLQASIQAAHQQALPVSAVAPPIATQCFMLSNMFDPNTETHPNWHQEICDDVIEECNKHGGVLHIYVDKASPQGNVYVKCPSVTVAVNAVNALHGRWFAGRIITAAYVPLINYHSLFPDSITATTPLRKSS</sequence>
<feature type="coiled-coil region" evidence="5">
    <location>
        <begin position="243"/>
        <end position="338"/>
    </location>
</feature>
<dbReference type="SUPFAM" id="SSF54928">
    <property type="entry name" value="RNA-binding domain, RBD"/>
    <property type="match status" value="2"/>
</dbReference>
<dbReference type="InterPro" id="IPR003954">
    <property type="entry name" value="RRM_euk-type"/>
</dbReference>
<dbReference type="CDD" id="cd12285">
    <property type="entry name" value="RRM3_RBM39_like"/>
    <property type="match status" value="1"/>
</dbReference>
<proteinExistence type="evidence at transcript level"/>
<dbReference type="FunFam" id="3.30.70.330:FF:000090">
    <property type="entry name" value="RNA-binding protein 39 isoform X1"/>
    <property type="match status" value="1"/>
</dbReference>
<dbReference type="NCBIfam" id="TIGR01622">
    <property type="entry name" value="SF-CC1"/>
    <property type="match status" value="1"/>
</dbReference>
<feature type="coiled-coil region" evidence="5">
    <location>
        <begin position="551"/>
        <end position="578"/>
    </location>
</feature>
<dbReference type="GO" id="GO:0003723">
    <property type="term" value="F:RNA binding"/>
    <property type="evidence" value="ECO:0007669"/>
    <property type="project" value="UniProtKB-UniRule"/>
</dbReference>
<dbReference type="InterPro" id="IPR006509">
    <property type="entry name" value="RBM39_SF"/>
</dbReference>
<dbReference type="InterPro" id="IPR012677">
    <property type="entry name" value="Nucleotide-bd_a/b_plait_sf"/>
</dbReference>
<keyword evidence="2" id="KW-0677">Repeat</keyword>
<feature type="compositionally biased region" description="Polar residues" evidence="6">
    <location>
        <begin position="24"/>
        <end position="51"/>
    </location>
</feature>
<feature type="region of interest" description="Disordered" evidence="6">
    <location>
        <begin position="598"/>
        <end position="737"/>
    </location>
</feature>
<evidence type="ECO:0000256" key="1">
    <source>
        <dbReference type="ARBA" id="ARBA00022553"/>
    </source>
</evidence>
<gene>
    <name evidence="8" type="primary">EOG090X04AR</name>
</gene>
<feature type="domain" description="RRM" evidence="7">
    <location>
        <begin position="744"/>
        <end position="821"/>
    </location>
</feature>
<keyword evidence="5" id="KW-0175">Coiled coil</keyword>
<keyword evidence="3 4" id="KW-0694">RNA-binding</keyword>
<feature type="compositionally biased region" description="Basic and acidic residues" evidence="6">
    <location>
        <begin position="603"/>
        <end position="663"/>
    </location>
</feature>
<keyword evidence="1" id="KW-0597">Phosphoprotein</keyword>
<accession>A0A4Y7NL02</accession>
<dbReference type="InterPro" id="IPR000504">
    <property type="entry name" value="RRM_dom"/>
</dbReference>
<feature type="region of interest" description="Disordered" evidence="6">
    <location>
        <begin position="1"/>
        <end position="54"/>
    </location>
</feature>
<dbReference type="CDD" id="cd12284">
    <property type="entry name" value="RRM2_RBM23_RBM39"/>
    <property type="match status" value="1"/>
</dbReference>
<evidence type="ECO:0000256" key="6">
    <source>
        <dbReference type="SAM" id="MobiDB-lite"/>
    </source>
</evidence>
<evidence type="ECO:0000256" key="5">
    <source>
        <dbReference type="SAM" id="Coils"/>
    </source>
</evidence>
<evidence type="ECO:0000256" key="3">
    <source>
        <dbReference type="ARBA" id="ARBA00022884"/>
    </source>
</evidence>
<feature type="compositionally biased region" description="Basic residues" evidence="6">
    <location>
        <begin position="695"/>
        <end position="711"/>
    </location>
</feature>
<dbReference type="Pfam" id="PF15519">
    <property type="entry name" value="RBM39linker"/>
    <property type="match status" value="1"/>
</dbReference>
<dbReference type="InterPro" id="IPR029123">
    <property type="entry name" value="RBM39_linker"/>
</dbReference>
<dbReference type="PANTHER" id="PTHR48036">
    <property type="entry name" value="SPLICING FACTOR (PAD-1), PUTATIVE (AFU_ORTHOLOGUE AFUA_1G15810)-RELATED"/>
    <property type="match status" value="1"/>
</dbReference>
<reference evidence="8" key="1">
    <citation type="submission" date="2018-08" db="EMBL/GenBank/DDBJ databases">
        <authorList>
            <person name="Cornetti L."/>
        </authorList>
    </citation>
    <scope>NUCLEOTIDE SEQUENCE</scope>
    <source>
        <strain evidence="8">DE-FRO-2-1</strain>
    </source>
</reference>
<dbReference type="Pfam" id="PF00076">
    <property type="entry name" value="RRM_1"/>
    <property type="match status" value="2"/>
</dbReference>
<dbReference type="EMBL" id="LR023326">
    <property type="protein sequence ID" value="SVE92945.1"/>
    <property type="molecule type" value="mRNA"/>
</dbReference>
<feature type="coiled-coil region" evidence="5">
    <location>
        <begin position="474"/>
        <end position="508"/>
    </location>
</feature>
<dbReference type="CDD" id="cd12283">
    <property type="entry name" value="RRM1_RBM39_like"/>
    <property type="match status" value="1"/>
</dbReference>
<evidence type="ECO:0000256" key="2">
    <source>
        <dbReference type="ARBA" id="ARBA00022737"/>
    </source>
</evidence>
<protein>
    <submittedName>
        <fullName evidence="8">EOG090X04AR</fullName>
    </submittedName>
</protein>
<dbReference type="SMART" id="SM00360">
    <property type="entry name" value="RRM"/>
    <property type="match status" value="3"/>
</dbReference>
<feature type="coiled-coil region" evidence="5">
    <location>
        <begin position="415"/>
        <end position="446"/>
    </location>
</feature>
<dbReference type="InterPro" id="IPR035979">
    <property type="entry name" value="RBD_domain_sf"/>
</dbReference>
<dbReference type="AlphaFoldDB" id="A0A4Y7NL02"/>
<organism evidence="8">
    <name type="scientific">Moina brachiata</name>
    <dbReference type="NCBI Taxonomy" id="675436"/>
    <lineage>
        <taxon>Eukaryota</taxon>
        <taxon>Metazoa</taxon>
        <taxon>Ecdysozoa</taxon>
        <taxon>Arthropoda</taxon>
        <taxon>Crustacea</taxon>
        <taxon>Branchiopoda</taxon>
        <taxon>Diplostraca</taxon>
        <taxon>Cladocera</taxon>
        <taxon>Anomopoda</taxon>
        <taxon>Moinidae</taxon>
        <taxon>Moina</taxon>
    </lineage>
</organism>
<feature type="domain" description="RRM" evidence="7">
    <location>
        <begin position="842"/>
        <end position="920"/>
    </location>
</feature>
<dbReference type="Gene3D" id="3.30.70.330">
    <property type="match status" value="3"/>
</dbReference>
<dbReference type="FunFam" id="3.30.70.330:FF:000080">
    <property type="entry name" value="RNA-binding protein 39 isoform X1"/>
    <property type="match status" value="1"/>
</dbReference>
<dbReference type="SMART" id="SM00361">
    <property type="entry name" value="RRM_1"/>
    <property type="match status" value="2"/>
</dbReference>
<name>A0A4Y7NL02_9CRUS</name>
<dbReference type="PROSITE" id="PS50102">
    <property type="entry name" value="RRM"/>
    <property type="match status" value="2"/>
</dbReference>
<dbReference type="GO" id="GO:0005634">
    <property type="term" value="C:nucleus"/>
    <property type="evidence" value="ECO:0007669"/>
    <property type="project" value="InterPro"/>
</dbReference>
<evidence type="ECO:0000313" key="8">
    <source>
        <dbReference type="EMBL" id="SVE92945.1"/>
    </source>
</evidence>